<comment type="similarity">
    <text evidence="3 12">Belongs to the methylenetetrahydrofolate reductase family.</text>
</comment>
<dbReference type="InterPro" id="IPR029041">
    <property type="entry name" value="FAD-linked_oxidoreductase-like"/>
</dbReference>
<gene>
    <name evidence="13" type="primary">metF</name>
    <name evidence="13" type="ORF">AQUSIP_18080</name>
</gene>
<keyword evidence="14" id="KW-1185">Reference proteome</keyword>
<keyword evidence="7 12" id="KW-0560">Oxidoreductase</keyword>
<dbReference type="EMBL" id="LR699119">
    <property type="protein sequence ID" value="VVC76495.1"/>
    <property type="molecule type" value="Genomic_DNA"/>
</dbReference>
<evidence type="ECO:0000256" key="6">
    <source>
        <dbReference type="ARBA" id="ARBA00022827"/>
    </source>
</evidence>
<dbReference type="GO" id="GO:0106312">
    <property type="term" value="F:methylenetetrahydrofolate reductase (NADH) activity"/>
    <property type="evidence" value="ECO:0007669"/>
    <property type="project" value="UniProtKB-EC"/>
</dbReference>
<dbReference type="PANTHER" id="PTHR45754:SF3">
    <property type="entry name" value="METHYLENETETRAHYDROFOLATE REDUCTASE (NADPH)"/>
    <property type="match status" value="1"/>
</dbReference>
<comment type="cofactor">
    <cofactor evidence="1 12">
        <name>FAD</name>
        <dbReference type="ChEBI" id="CHEBI:57692"/>
    </cofactor>
</comment>
<sequence length="295" mass="33260">MKNQSPLVISFEFYPPKSREGAVNLQQSALALDAMTPDFFSVTFGAGGSTREGTIDIVKTLQEKTRTAVAPHISCIGFNREGLVSVLRQYKSLGVKRIVALRGDLPSGMGSIGEFKYASELVKLIREETGDYFHIEVAAYPEYHPQAKHALSDVLNLKRKIEAGANGAITQYFFNPDAYFYFLEECAREQIFIPIVPGIMPIMHFSKLMRFSETCGAEIPRWLYKRLEAYGDDVESIRQYGIEVVHHLCQRLIVGGAPGLHFYTLNHAELSLQILQQLDINSMRMNEKVYEAIKN</sequence>
<dbReference type="UniPathway" id="UPA00193"/>
<evidence type="ECO:0000256" key="8">
    <source>
        <dbReference type="ARBA" id="ARBA00023027"/>
    </source>
</evidence>
<evidence type="ECO:0000256" key="10">
    <source>
        <dbReference type="ARBA" id="ARBA00034478"/>
    </source>
</evidence>
<dbReference type="PANTHER" id="PTHR45754">
    <property type="entry name" value="METHYLENETETRAHYDROFOLATE REDUCTASE"/>
    <property type="match status" value="1"/>
</dbReference>
<dbReference type="InterPro" id="IPR003171">
    <property type="entry name" value="Mehydrof_redctse-like"/>
</dbReference>
<dbReference type="Proteomes" id="UP000324194">
    <property type="component" value="Chromosome 1"/>
</dbReference>
<dbReference type="EC" id="1.5.1.54" evidence="12"/>
<evidence type="ECO:0000313" key="14">
    <source>
        <dbReference type="Proteomes" id="UP000324194"/>
    </source>
</evidence>
<keyword evidence="9" id="KW-0486">Methionine biosynthesis</keyword>
<dbReference type="GO" id="GO:0035999">
    <property type="term" value="P:tetrahydrofolate interconversion"/>
    <property type="evidence" value="ECO:0007669"/>
    <property type="project" value="UniProtKB-UniPathway"/>
</dbReference>
<protein>
    <recommendedName>
        <fullName evidence="12">Methylenetetrahydrofolate reductase</fullName>
        <ecNumber evidence="12">1.5.1.54</ecNumber>
    </recommendedName>
</protein>
<reference evidence="13 14" key="1">
    <citation type="submission" date="2019-08" db="EMBL/GenBank/DDBJ databases">
        <authorList>
            <person name="Guy L."/>
        </authorList>
    </citation>
    <scope>NUCLEOTIDE SEQUENCE [LARGE SCALE GENOMIC DNA]</scope>
    <source>
        <strain evidence="13 14">SGT-108</strain>
    </source>
</reference>
<evidence type="ECO:0000256" key="5">
    <source>
        <dbReference type="ARBA" id="ARBA00022630"/>
    </source>
</evidence>
<dbReference type="GO" id="GO:0005829">
    <property type="term" value="C:cytosol"/>
    <property type="evidence" value="ECO:0007669"/>
    <property type="project" value="InterPro"/>
</dbReference>
<dbReference type="GO" id="GO:0009086">
    <property type="term" value="P:methionine biosynthetic process"/>
    <property type="evidence" value="ECO:0007669"/>
    <property type="project" value="UniProtKB-KW"/>
</dbReference>
<evidence type="ECO:0000256" key="3">
    <source>
        <dbReference type="ARBA" id="ARBA00006743"/>
    </source>
</evidence>
<keyword evidence="4" id="KW-0028">Amino-acid biosynthesis</keyword>
<evidence type="ECO:0000256" key="11">
    <source>
        <dbReference type="ARBA" id="ARBA00048628"/>
    </source>
</evidence>
<evidence type="ECO:0000256" key="4">
    <source>
        <dbReference type="ARBA" id="ARBA00022605"/>
    </source>
</evidence>
<comment type="pathway">
    <text evidence="2 12">One-carbon metabolism; tetrahydrofolate interconversion.</text>
</comment>
<accession>A0A5E4PIU9</accession>
<keyword evidence="6 12" id="KW-0274">FAD</keyword>
<dbReference type="RefSeq" id="WP_148339813.1">
    <property type="nucleotide sequence ID" value="NZ_LR699119.1"/>
</dbReference>
<dbReference type="AlphaFoldDB" id="A0A5E4PIU9"/>
<proteinExistence type="inferred from homology"/>
<evidence type="ECO:0000256" key="2">
    <source>
        <dbReference type="ARBA" id="ARBA00004777"/>
    </source>
</evidence>
<comment type="catalytic activity">
    <reaction evidence="11">
        <text>(6S)-5-methyl-5,6,7,8-tetrahydrofolate + NAD(+) = (6R)-5,10-methylene-5,6,7,8-tetrahydrofolate + NADH + H(+)</text>
        <dbReference type="Rhea" id="RHEA:19821"/>
        <dbReference type="ChEBI" id="CHEBI:15378"/>
        <dbReference type="ChEBI" id="CHEBI:15636"/>
        <dbReference type="ChEBI" id="CHEBI:18608"/>
        <dbReference type="ChEBI" id="CHEBI:57540"/>
        <dbReference type="ChEBI" id="CHEBI:57945"/>
        <dbReference type="EC" id="1.5.1.54"/>
    </reaction>
    <physiologicalReaction direction="right-to-left" evidence="11">
        <dbReference type="Rhea" id="RHEA:19823"/>
    </physiologicalReaction>
</comment>
<dbReference type="OrthoDB" id="9812555at2"/>
<dbReference type="Gene3D" id="3.20.20.220">
    <property type="match status" value="1"/>
</dbReference>
<organism evidence="13 14">
    <name type="scientific">Aquicella siphonis</name>
    <dbReference type="NCBI Taxonomy" id="254247"/>
    <lineage>
        <taxon>Bacteria</taxon>
        <taxon>Pseudomonadati</taxon>
        <taxon>Pseudomonadota</taxon>
        <taxon>Gammaproteobacteria</taxon>
        <taxon>Legionellales</taxon>
        <taxon>Coxiellaceae</taxon>
        <taxon>Aquicella</taxon>
    </lineage>
</organism>
<dbReference type="GO" id="GO:0071949">
    <property type="term" value="F:FAD binding"/>
    <property type="evidence" value="ECO:0007669"/>
    <property type="project" value="TreeGrafter"/>
</dbReference>
<keyword evidence="8" id="KW-0520">NAD</keyword>
<comment type="pathway">
    <text evidence="10">Amino-acid biosynthesis; L-methionine biosynthesis via de novo pathway.</text>
</comment>
<dbReference type="InterPro" id="IPR004620">
    <property type="entry name" value="MTHF_reductase_bac"/>
</dbReference>
<evidence type="ECO:0000256" key="1">
    <source>
        <dbReference type="ARBA" id="ARBA00001974"/>
    </source>
</evidence>
<dbReference type="CDD" id="cd00537">
    <property type="entry name" value="MTHFR"/>
    <property type="match status" value="1"/>
</dbReference>
<evidence type="ECO:0000256" key="9">
    <source>
        <dbReference type="ARBA" id="ARBA00023167"/>
    </source>
</evidence>
<dbReference type="Pfam" id="PF02219">
    <property type="entry name" value="MTHFR"/>
    <property type="match status" value="1"/>
</dbReference>
<evidence type="ECO:0000256" key="7">
    <source>
        <dbReference type="ARBA" id="ARBA00023002"/>
    </source>
</evidence>
<name>A0A5E4PIU9_9COXI</name>
<evidence type="ECO:0000256" key="12">
    <source>
        <dbReference type="RuleBase" id="RU003862"/>
    </source>
</evidence>
<dbReference type="KEGG" id="asip:AQUSIP_18080"/>
<evidence type="ECO:0000313" key="13">
    <source>
        <dbReference type="EMBL" id="VVC76495.1"/>
    </source>
</evidence>
<dbReference type="NCBIfam" id="TIGR00676">
    <property type="entry name" value="fadh2"/>
    <property type="match status" value="1"/>
</dbReference>
<dbReference type="SUPFAM" id="SSF51730">
    <property type="entry name" value="FAD-linked oxidoreductase"/>
    <property type="match status" value="1"/>
</dbReference>
<keyword evidence="5 12" id="KW-0285">Flavoprotein</keyword>